<dbReference type="Proteomes" id="UP000198824">
    <property type="component" value="Unassembled WGS sequence"/>
</dbReference>
<keyword evidence="2" id="KW-1185">Reference proteome</keyword>
<dbReference type="STRING" id="1166337.SAMN05192580_1034"/>
<evidence type="ECO:0000313" key="1">
    <source>
        <dbReference type="EMBL" id="SFR83626.1"/>
    </source>
</evidence>
<proteinExistence type="predicted"/>
<reference evidence="1 2" key="1">
    <citation type="submission" date="2016-10" db="EMBL/GenBank/DDBJ databases">
        <authorList>
            <person name="de Groot N.N."/>
        </authorList>
    </citation>
    <scope>NUCLEOTIDE SEQUENCE [LARGE SCALE GENOMIC DNA]</scope>
    <source>
        <strain evidence="1 2">S5-249</strain>
    </source>
</reference>
<organism evidence="1 2">
    <name type="scientific">Sphingomonas jatrophae</name>
    <dbReference type="NCBI Taxonomy" id="1166337"/>
    <lineage>
        <taxon>Bacteria</taxon>
        <taxon>Pseudomonadati</taxon>
        <taxon>Pseudomonadota</taxon>
        <taxon>Alphaproteobacteria</taxon>
        <taxon>Sphingomonadales</taxon>
        <taxon>Sphingomonadaceae</taxon>
        <taxon>Sphingomonas</taxon>
    </lineage>
</organism>
<dbReference type="AlphaFoldDB" id="A0A1I6JXF0"/>
<evidence type="ECO:0000313" key="2">
    <source>
        <dbReference type="Proteomes" id="UP000198824"/>
    </source>
</evidence>
<protein>
    <submittedName>
        <fullName evidence="1">Uncharacterized protein</fullName>
    </submittedName>
</protein>
<dbReference type="RefSeq" id="WP_093311687.1">
    <property type="nucleotide sequence ID" value="NZ_FOZG01000001.1"/>
</dbReference>
<accession>A0A1I6JXF0</accession>
<name>A0A1I6JXF0_9SPHN</name>
<dbReference type="OrthoDB" id="7574122at2"/>
<sequence length="83" mass="8633">MKIIRLPTGQSAPPDADCISIESHPEDGVTLMGTAMCGDDSVALTGVQVDTREAAEEQGIAWAESQGVETLYIAVDAPMTPGD</sequence>
<gene>
    <name evidence="1" type="ORF">SAMN05192580_1034</name>
</gene>
<dbReference type="EMBL" id="FOZG01000001">
    <property type="protein sequence ID" value="SFR83626.1"/>
    <property type="molecule type" value="Genomic_DNA"/>
</dbReference>